<dbReference type="AlphaFoldDB" id="A0A914PA96"/>
<feature type="transmembrane region" description="Helical" evidence="1">
    <location>
        <begin position="21"/>
        <end position="41"/>
    </location>
</feature>
<feature type="transmembrane region" description="Helical" evidence="1">
    <location>
        <begin position="47"/>
        <end position="69"/>
    </location>
</feature>
<name>A0A914PA96_9BILA</name>
<keyword evidence="1" id="KW-1133">Transmembrane helix</keyword>
<keyword evidence="1" id="KW-0812">Transmembrane</keyword>
<evidence type="ECO:0000256" key="1">
    <source>
        <dbReference type="SAM" id="Phobius"/>
    </source>
</evidence>
<evidence type="ECO:0000313" key="3">
    <source>
        <dbReference type="WBParaSite" id="PDA_v2.g14994.t1"/>
    </source>
</evidence>
<reference evidence="3" key="1">
    <citation type="submission" date="2022-11" db="UniProtKB">
        <authorList>
            <consortium name="WormBaseParasite"/>
        </authorList>
    </citation>
    <scope>IDENTIFICATION</scope>
</reference>
<proteinExistence type="predicted"/>
<organism evidence="2 3">
    <name type="scientific">Panagrolaimus davidi</name>
    <dbReference type="NCBI Taxonomy" id="227884"/>
    <lineage>
        <taxon>Eukaryota</taxon>
        <taxon>Metazoa</taxon>
        <taxon>Ecdysozoa</taxon>
        <taxon>Nematoda</taxon>
        <taxon>Chromadorea</taxon>
        <taxon>Rhabditida</taxon>
        <taxon>Tylenchina</taxon>
        <taxon>Panagrolaimomorpha</taxon>
        <taxon>Panagrolaimoidea</taxon>
        <taxon>Panagrolaimidae</taxon>
        <taxon>Panagrolaimus</taxon>
    </lineage>
</organism>
<dbReference type="Proteomes" id="UP000887578">
    <property type="component" value="Unplaced"/>
</dbReference>
<keyword evidence="2" id="KW-1185">Reference proteome</keyword>
<accession>A0A914PA96</accession>
<sequence length="146" mass="17093">MVSAIVLRAVSFSTFPSALKLYAIILTALFQTVINYGPISISFKFEVYTYTVLGTYFISFFVFAVLYYLNKRMYKLTAYRISLNKRHKFHNLPHLIICLRLLLINLKNNKDSKIKNVMVVKNAMGEALPKTYKANEYFKDLQQQWK</sequence>
<protein>
    <submittedName>
        <fullName evidence="3">Uncharacterized protein</fullName>
    </submittedName>
</protein>
<keyword evidence="1" id="KW-0472">Membrane</keyword>
<evidence type="ECO:0000313" key="2">
    <source>
        <dbReference type="Proteomes" id="UP000887578"/>
    </source>
</evidence>
<dbReference type="WBParaSite" id="PDA_v2.g14994.t1">
    <property type="protein sequence ID" value="PDA_v2.g14994.t1"/>
    <property type="gene ID" value="PDA_v2.g14994"/>
</dbReference>